<dbReference type="InterPro" id="IPR024432">
    <property type="entry name" value="Put_RecE_PDDEXK-like_dom"/>
</dbReference>
<keyword evidence="1" id="KW-0547">Nucleotide-binding</keyword>
<name>A0AAW5WS85_9LACO</name>
<evidence type="ECO:0000256" key="3">
    <source>
        <dbReference type="ARBA" id="ARBA00022840"/>
    </source>
</evidence>
<dbReference type="Proteomes" id="UP001212401">
    <property type="component" value="Unassembled WGS sequence"/>
</dbReference>
<dbReference type="InterPro" id="IPR011604">
    <property type="entry name" value="PDDEXK-like_dom_sf"/>
</dbReference>
<evidence type="ECO:0000313" key="6">
    <source>
        <dbReference type="Proteomes" id="UP001212401"/>
    </source>
</evidence>
<dbReference type="RefSeq" id="WP_269295879.1">
    <property type="nucleotide sequence ID" value="NZ_JAKHPH010000006.1"/>
</dbReference>
<feature type="domain" description="Putative exodeoxyribonuclease 8 PDDEXK-like" evidence="4">
    <location>
        <begin position="3"/>
        <end position="248"/>
    </location>
</feature>
<keyword evidence="2" id="KW-0378">Hydrolase</keyword>
<dbReference type="GO" id="GO:0005524">
    <property type="term" value="F:ATP binding"/>
    <property type="evidence" value="ECO:0007669"/>
    <property type="project" value="UniProtKB-KW"/>
</dbReference>
<evidence type="ECO:0000256" key="1">
    <source>
        <dbReference type="ARBA" id="ARBA00022741"/>
    </source>
</evidence>
<sequence length="264" mass="30540">MDVSSFKPFLKCEAAGLAQLKKEWEPQAPKSGPNPLIFGNFIHSYFQSEKAHQKYITKDSKTRKEIFKYGKPEKGFKKDYATGGLADNMIKTLSGDEVFNSVYMPGDKEVIVTGKIGNHLWKGKIDSLSLDRGLFCDLKTVDKIHKKHWIEGQNYPTNFIVERGYVMQIALYQELIYQTFGKWLQPFIFAVSKQDPPDHDLFDFDTNNIREMMEENIETIKANQERVFNLIAGKEQPIRCERCAYCRKSKQITHSIHITDIELD</sequence>
<protein>
    <submittedName>
        <fullName evidence="5">PD-(D/E)XK nuclease-like domain-containing protein</fullName>
    </submittedName>
</protein>
<gene>
    <name evidence="5" type="ORF">L2724_03880</name>
</gene>
<reference evidence="5" key="1">
    <citation type="submission" date="2022-01" db="EMBL/GenBank/DDBJ databases">
        <title>VMRC isolate genome collection.</title>
        <authorList>
            <person name="France M."/>
            <person name="Rutt L."/>
            <person name="Humphrys M."/>
            <person name="Ravel J."/>
        </authorList>
    </citation>
    <scope>NUCLEOTIDE SEQUENCE</scope>
    <source>
        <strain evidence="5">C0048A1</strain>
    </source>
</reference>
<dbReference type="GO" id="GO:0004386">
    <property type="term" value="F:helicase activity"/>
    <property type="evidence" value="ECO:0007669"/>
    <property type="project" value="UniProtKB-KW"/>
</dbReference>
<comment type="caution">
    <text evidence="5">The sequence shown here is derived from an EMBL/GenBank/DDBJ whole genome shotgun (WGS) entry which is preliminary data.</text>
</comment>
<dbReference type="Pfam" id="PF12684">
    <property type="entry name" value="DUF3799"/>
    <property type="match status" value="1"/>
</dbReference>
<dbReference type="Gene3D" id="3.90.320.10">
    <property type="match status" value="1"/>
</dbReference>
<evidence type="ECO:0000313" key="5">
    <source>
        <dbReference type="EMBL" id="MCZ3667425.1"/>
    </source>
</evidence>
<organism evidence="5 6">
    <name type="scientific">Limosilactobacillus vaginalis</name>
    <dbReference type="NCBI Taxonomy" id="1633"/>
    <lineage>
        <taxon>Bacteria</taxon>
        <taxon>Bacillati</taxon>
        <taxon>Bacillota</taxon>
        <taxon>Bacilli</taxon>
        <taxon>Lactobacillales</taxon>
        <taxon>Lactobacillaceae</taxon>
        <taxon>Limosilactobacillus</taxon>
    </lineage>
</organism>
<evidence type="ECO:0000259" key="4">
    <source>
        <dbReference type="Pfam" id="PF12684"/>
    </source>
</evidence>
<keyword evidence="2" id="KW-0347">Helicase</keyword>
<keyword evidence="3" id="KW-0067">ATP-binding</keyword>
<proteinExistence type="predicted"/>
<accession>A0AAW5WS85</accession>
<dbReference type="AlphaFoldDB" id="A0AAW5WS85"/>
<evidence type="ECO:0000256" key="2">
    <source>
        <dbReference type="ARBA" id="ARBA00022806"/>
    </source>
</evidence>
<dbReference type="EMBL" id="JAKHPH010000006">
    <property type="protein sequence ID" value="MCZ3667425.1"/>
    <property type="molecule type" value="Genomic_DNA"/>
</dbReference>